<accession>A0AAW1Y006</accession>
<dbReference type="Proteomes" id="UP001457282">
    <property type="component" value="Unassembled WGS sequence"/>
</dbReference>
<dbReference type="EMBL" id="JBEDUW010000002">
    <property type="protein sequence ID" value="KAK9941816.1"/>
    <property type="molecule type" value="Genomic_DNA"/>
</dbReference>
<sequence length="118" mass="13145">MAVAVWRYGEPELGFLGIDGEMVVRPRRRGRLGEVVCWSVICWQRRQWAACDSDGWSEDMCGLIWGWALVFCGLAGLALQKKCTGCLIEWVRDSDEEAVVVEMCCGGDTVSLLVLLMA</sequence>
<reference evidence="1 2" key="1">
    <citation type="journal article" date="2023" name="G3 (Bethesda)">
        <title>A chromosome-length genome assembly and annotation of blackberry (Rubus argutus, cv. 'Hillquist').</title>
        <authorList>
            <person name="Bruna T."/>
            <person name="Aryal R."/>
            <person name="Dudchenko O."/>
            <person name="Sargent D.J."/>
            <person name="Mead D."/>
            <person name="Buti M."/>
            <person name="Cavallini A."/>
            <person name="Hytonen T."/>
            <person name="Andres J."/>
            <person name="Pham M."/>
            <person name="Weisz D."/>
            <person name="Mascagni F."/>
            <person name="Usai G."/>
            <person name="Natali L."/>
            <person name="Bassil N."/>
            <person name="Fernandez G.E."/>
            <person name="Lomsadze A."/>
            <person name="Armour M."/>
            <person name="Olukolu B."/>
            <person name="Poorten T."/>
            <person name="Britton C."/>
            <person name="Davik J."/>
            <person name="Ashrafi H."/>
            <person name="Aiden E.L."/>
            <person name="Borodovsky M."/>
            <person name="Worthington M."/>
        </authorList>
    </citation>
    <scope>NUCLEOTIDE SEQUENCE [LARGE SCALE GENOMIC DNA]</scope>
    <source>
        <tissue evidence="1">Leaf</tissue>
    </source>
</reference>
<comment type="caution">
    <text evidence="1">The sequence shown here is derived from an EMBL/GenBank/DDBJ whole genome shotgun (WGS) entry which is preliminary data.</text>
</comment>
<gene>
    <name evidence="1" type="ORF">M0R45_007510</name>
</gene>
<protein>
    <submittedName>
        <fullName evidence="1">Uncharacterized protein</fullName>
    </submittedName>
</protein>
<name>A0AAW1Y006_RUBAR</name>
<organism evidence="1 2">
    <name type="scientific">Rubus argutus</name>
    <name type="common">Southern blackberry</name>
    <dbReference type="NCBI Taxonomy" id="59490"/>
    <lineage>
        <taxon>Eukaryota</taxon>
        <taxon>Viridiplantae</taxon>
        <taxon>Streptophyta</taxon>
        <taxon>Embryophyta</taxon>
        <taxon>Tracheophyta</taxon>
        <taxon>Spermatophyta</taxon>
        <taxon>Magnoliopsida</taxon>
        <taxon>eudicotyledons</taxon>
        <taxon>Gunneridae</taxon>
        <taxon>Pentapetalae</taxon>
        <taxon>rosids</taxon>
        <taxon>fabids</taxon>
        <taxon>Rosales</taxon>
        <taxon>Rosaceae</taxon>
        <taxon>Rosoideae</taxon>
        <taxon>Rosoideae incertae sedis</taxon>
        <taxon>Rubus</taxon>
    </lineage>
</organism>
<keyword evidence="2" id="KW-1185">Reference proteome</keyword>
<evidence type="ECO:0000313" key="1">
    <source>
        <dbReference type="EMBL" id="KAK9941816.1"/>
    </source>
</evidence>
<proteinExistence type="predicted"/>
<evidence type="ECO:0000313" key="2">
    <source>
        <dbReference type="Proteomes" id="UP001457282"/>
    </source>
</evidence>
<dbReference type="AlphaFoldDB" id="A0AAW1Y006"/>